<sequence>MHFILLILIAWQTHSQNVIKIDSITLSFQVAKKINLDLLDYDRLISGEVEQNLQKCLYLQEQKDSIIMHMQSQLETTRKQITLSRQQHQILKEQLQFKSKRKSSGFVWGFVGLALGVTTGVLIVN</sequence>
<evidence type="ECO:0000313" key="2">
    <source>
        <dbReference type="EMBL" id="TSE05675.1"/>
    </source>
</evidence>
<evidence type="ECO:0000313" key="3">
    <source>
        <dbReference type="Proteomes" id="UP000318833"/>
    </source>
</evidence>
<organism evidence="2 3">
    <name type="scientific">Aquimarina algiphila</name>
    <dbReference type="NCBI Taxonomy" id="2047982"/>
    <lineage>
        <taxon>Bacteria</taxon>
        <taxon>Pseudomonadati</taxon>
        <taxon>Bacteroidota</taxon>
        <taxon>Flavobacteriia</taxon>
        <taxon>Flavobacteriales</taxon>
        <taxon>Flavobacteriaceae</taxon>
        <taxon>Aquimarina</taxon>
    </lineage>
</organism>
<protein>
    <submittedName>
        <fullName evidence="2">Uncharacterized protein</fullName>
    </submittedName>
</protein>
<dbReference type="EMBL" id="VLNR01000056">
    <property type="protein sequence ID" value="TSE05675.1"/>
    <property type="molecule type" value="Genomic_DNA"/>
</dbReference>
<comment type="caution">
    <text evidence="2">The sequence shown here is derived from an EMBL/GenBank/DDBJ whole genome shotgun (WGS) entry which is preliminary data.</text>
</comment>
<dbReference type="RefSeq" id="WP_143917911.1">
    <property type="nucleotide sequence ID" value="NZ_CANMIK010000054.1"/>
</dbReference>
<gene>
    <name evidence="2" type="ORF">FOF46_21850</name>
</gene>
<dbReference type="AlphaFoldDB" id="A0A554VEZ9"/>
<dbReference type="Proteomes" id="UP000318833">
    <property type="component" value="Unassembled WGS sequence"/>
</dbReference>
<keyword evidence="1" id="KW-0812">Transmembrane</keyword>
<name>A0A554VEZ9_9FLAO</name>
<keyword evidence="1" id="KW-0472">Membrane</keyword>
<feature type="transmembrane region" description="Helical" evidence="1">
    <location>
        <begin position="105"/>
        <end position="124"/>
    </location>
</feature>
<accession>A0A554VEZ9</accession>
<evidence type="ECO:0000256" key="1">
    <source>
        <dbReference type="SAM" id="Phobius"/>
    </source>
</evidence>
<keyword evidence="3" id="KW-1185">Reference proteome</keyword>
<keyword evidence="1" id="KW-1133">Transmembrane helix</keyword>
<reference evidence="2 3" key="1">
    <citation type="submission" date="2019-07" db="EMBL/GenBank/DDBJ databases">
        <title>The draft genome sequence of Aquimarina algiphila M91.</title>
        <authorList>
            <person name="Meng X."/>
        </authorList>
    </citation>
    <scope>NUCLEOTIDE SEQUENCE [LARGE SCALE GENOMIC DNA]</scope>
    <source>
        <strain evidence="2 3">M91</strain>
    </source>
</reference>
<proteinExistence type="predicted"/>